<dbReference type="AlphaFoldDB" id="A0A1K1MJX3"/>
<feature type="compositionally biased region" description="Polar residues" evidence="1">
    <location>
        <begin position="441"/>
        <end position="450"/>
    </location>
</feature>
<gene>
    <name evidence="3" type="ORF">SAMN02910280_1273</name>
</gene>
<keyword evidence="2" id="KW-0812">Transmembrane</keyword>
<sequence>MLKHEEMIENVHRRIAQYEEEKKMKHSTFKNIISAIKPNTKKEETKTSEDGYIEVVSGTERIETSHRMLRMVSTLAAGAVLVTGIGATGLLLNKNKPQKSSETDNSTISTEAEEITQFTNEENSKVSPFGDMGKANLSLSILHEEISFDDYEDYSSATYDRLAKFMNSLDWGEGTDVEPIDIPDFYKYEGEGYIITWNKADINYSVVVLDNETVYYIVQKCQPNNGYFDYNYIESHIYKIDYAAFDAGVKDILSQNVSDKGEYLSQRDLMKYFDGEFLYAELYLEKTGSSEIVKPEKESTRKALEGFLENDFMHMLKKGDSTDNENSEADYTIVRYYKTGDDTERRETYFITNNGSVSLCAYVIANGDSIPQFPVNFSIDVKEFDAALNDVLSGKNDAKYADKPKHETENKNNTEKHEDVQPTTEKQEQQTTAAPDERQEQQIPENTEPATVSEENDEPEDRRDVFLSAKTGVYIWDKNDKLIASPKTHDFAALNTFSKEKLDPFLDMVMPVPTDIEAQDWAVEYNILRKYIDKDGKLKYSNYYIHKYGHMLVYYYEFENGEWWPYGSDGCGIDYAEVKAMLDEVLESSKLPKE</sequence>
<accession>A0A1K1MJX3</accession>
<dbReference type="RefSeq" id="WP_072299629.1">
    <property type="nucleotide sequence ID" value="NZ_FPIP01000002.1"/>
</dbReference>
<organism evidence="3 4">
    <name type="scientific">Ruminococcus flavefaciens</name>
    <dbReference type="NCBI Taxonomy" id="1265"/>
    <lineage>
        <taxon>Bacteria</taxon>
        <taxon>Bacillati</taxon>
        <taxon>Bacillota</taxon>
        <taxon>Clostridia</taxon>
        <taxon>Eubacteriales</taxon>
        <taxon>Oscillospiraceae</taxon>
        <taxon>Ruminococcus</taxon>
    </lineage>
</organism>
<feature type="compositionally biased region" description="Basic and acidic residues" evidence="1">
    <location>
        <begin position="396"/>
        <end position="428"/>
    </location>
</feature>
<dbReference type="Proteomes" id="UP000183461">
    <property type="component" value="Unassembled WGS sequence"/>
</dbReference>
<feature type="region of interest" description="Disordered" evidence="1">
    <location>
        <begin position="396"/>
        <end position="463"/>
    </location>
</feature>
<feature type="transmembrane region" description="Helical" evidence="2">
    <location>
        <begin position="71"/>
        <end position="92"/>
    </location>
</feature>
<keyword evidence="2" id="KW-1133">Transmembrane helix</keyword>
<reference evidence="3 4" key="1">
    <citation type="submission" date="2016-11" db="EMBL/GenBank/DDBJ databases">
        <authorList>
            <person name="Jaros S."/>
            <person name="Januszkiewicz K."/>
            <person name="Wedrychowicz H."/>
        </authorList>
    </citation>
    <scope>NUCLEOTIDE SEQUENCE [LARGE SCALE GENOMIC DNA]</scope>
    <source>
        <strain evidence="3 4">YL228</strain>
    </source>
</reference>
<protein>
    <submittedName>
        <fullName evidence="3">Uncharacterized protein</fullName>
    </submittedName>
</protein>
<proteinExistence type="predicted"/>
<dbReference type="EMBL" id="FPIP01000002">
    <property type="protein sequence ID" value="SFW23373.1"/>
    <property type="molecule type" value="Genomic_DNA"/>
</dbReference>
<name>A0A1K1MJX3_RUMFL</name>
<evidence type="ECO:0000256" key="2">
    <source>
        <dbReference type="SAM" id="Phobius"/>
    </source>
</evidence>
<evidence type="ECO:0000256" key="1">
    <source>
        <dbReference type="SAM" id="MobiDB-lite"/>
    </source>
</evidence>
<evidence type="ECO:0000313" key="4">
    <source>
        <dbReference type="Proteomes" id="UP000183461"/>
    </source>
</evidence>
<keyword evidence="2" id="KW-0472">Membrane</keyword>
<evidence type="ECO:0000313" key="3">
    <source>
        <dbReference type="EMBL" id="SFW23373.1"/>
    </source>
</evidence>